<dbReference type="AlphaFoldDB" id="A0A5K7XMS6"/>
<name>A0A5K7XMS6_9BACT</name>
<accession>A0A5K7XMS6</accession>
<evidence type="ECO:0000313" key="2">
    <source>
        <dbReference type="Proteomes" id="UP000326837"/>
    </source>
</evidence>
<evidence type="ECO:0000313" key="1">
    <source>
        <dbReference type="EMBL" id="BBO36196.1"/>
    </source>
</evidence>
<gene>
    <name evidence="1" type="ORF">PLANPX_5808</name>
</gene>
<sequence length="69" mass="7698">MNAEQITAMREQALAQMASLLATSGPTITVNDEEIPWAPLLAALERTVDWCDRKLAEYMPYEVRSVGET</sequence>
<dbReference type="KEGG" id="lpav:PLANPX_5808"/>
<dbReference type="EMBL" id="AP021861">
    <property type="protein sequence ID" value="BBO36196.1"/>
    <property type="molecule type" value="Genomic_DNA"/>
</dbReference>
<dbReference type="Proteomes" id="UP000326837">
    <property type="component" value="Chromosome"/>
</dbReference>
<dbReference type="RefSeq" id="WP_152101407.1">
    <property type="nucleotide sequence ID" value="NZ_AP021861.1"/>
</dbReference>
<reference evidence="2" key="1">
    <citation type="submission" date="2019-10" db="EMBL/GenBank/DDBJ databases">
        <title>Lacipirellula parvula gen. nov., sp. nov., representing a lineage of planctomycetes widespread in freshwater anoxic habitats, and description of the family Lacipirellulaceae.</title>
        <authorList>
            <person name="Dedysh S.N."/>
            <person name="Kulichevskaya I.S."/>
            <person name="Beletsky A.V."/>
            <person name="Rakitin A.L."/>
            <person name="Mardanov A.V."/>
            <person name="Ivanova A.A."/>
            <person name="Saltykova V.X."/>
            <person name="Rijpstra W.I.C."/>
            <person name="Sinninghe Damste J.S."/>
            <person name="Ravin N.V."/>
        </authorList>
    </citation>
    <scope>NUCLEOTIDE SEQUENCE [LARGE SCALE GENOMIC DNA]</scope>
    <source>
        <strain evidence="2">PX69</strain>
    </source>
</reference>
<keyword evidence="2" id="KW-1185">Reference proteome</keyword>
<protein>
    <submittedName>
        <fullName evidence="1">Uncharacterized protein</fullName>
    </submittedName>
</protein>
<proteinExistence type="predicted"/>
<organism evidence="1 2">
    <name type="scientific">Lacipirellula parvula</name>
    <dbReference type="NCBI Taxonomy" id="2650471"/>
    <lineage>
        <taxon>Bacteria</taxon>
        <taxon>Pseudomonadati</taxon>
        <taxon>Planctomycetota</taxon>
        <taxon>Planctomycetia</taxon>
        <taxon>Pirellulales</taxon>
        <taxon>Lacipirellulaceae</taxon>
        <taxon>Lacipirellula</taxon>
    </lineage>
</organism>